<proteinExistence type="predicted"/>
<organism evidence="1 2">
    <name type="scientific">Streptomyces ziwulingensis</name>
    <dbReference type="NCBI Taxonomy" id="1045501"/>
    <lineage>
        <taxon>Bacteria</taxon>
        <taxon>Bacillati</taxon>
        <taxon>Actinomycetota</taxon>
        <taxon>Actinomycetes</taxon>
        <taxon>Kitasatosporales</taxon>
        <taxon>Streptomycetaceae</taxon>
        <taxon>Streptomyces</taxon>
    </lineage>
</organism>
<dbReference type="EMBL" id="BAABIG010000001">
    <property type="protein sequence ID" value="GAA4781767.1"/>
    <property type="molecule type" value="Genomic_DNA"/>
</dbReference>
<protein>
    <submittedName>
        <fullName evidence="1">Uncharacterized protein</fullName>
    </submittedName>
</protein>
<reference evidence="2" key="1">
    <citation type="journal article" date="2019" name="Int. J. Syst. Evol. Microbiol.">
        <title>The Global Catalogue of Microorganisms (GCM) 10K type strain sequencing project: providing services to taxonomists for standard genome sequencing and annotation.</title>
        <authorList>
            <consortium name="The Broad Institute Genomics Platform"/>
            <consortium name="The Broad Institute Genome Sequencing Center for Infectious Disease"/>
            <person name="Wu L."/>
            <person name="Ma J."/>
        </authorList>
    </citation>
    <scope>NUCLEOTIDE SEQUENCE [LARGE SCALE GENOMIC DNA]</scope>
    <source>
        <strain evidence="2">JCM 18081</strain>
    </source>
</reference>
<dbReference type="Proteomes" id="UP001501265">
    <property type="component" value="Unassembled WGS sequence"/>
</dbReference>
<gene>
    <name evidence="1" type="ORF">GCM10023220_00240</name>
</gene>
<name>A0ABP9AIQ2_9ACTN</name>
<keyword evidence="2" id="KW-1185">Reference proteome</keyword>
<evidence type="ECO:0000313" key="1">
    <source>
        <dbReference type="EMBL" id="GAA4781767.1"/>
    </source>
</evidence>
<evidence type="ECO:0000313" key="2">
    <source>
        <dbReference type="Proteomes" id="UP001501265"/>
    </source>
</evidence>
<sequence length="90" mass="9231">MTAQDAAAVTFSQARTRPTVLQGPRGLAERILPTIAALAGPDAGATAEGLGRDRARELLDAAADVLDAAARSFGRVSGESILELCIRTAV</sequence>
<comment type="caution">
    <text evidence="1">The sequence shown here is derived from an EMBL/GenBank/DDBJ whole genome shotgun (WGS) entry which is preliminary data.</text>
</comment>
<accession>A0ABP9AIQ2</accession>